<comment type="similarity">
    <text evidence="1">Belongs to the short-chain dehydrogenases/reductases (SDR) family.</text>
</comment>
<dbReference type="Proteomes" id="UP001172681">
    <property type="component" value="Unassembled WGS sequence"/>
</dbReference>
<proteinExistence type="inferred from homology"/>
<organism evidence="3 4">
    <name type="scientific">Knufia peltigerae</name>
    <dbReference type="NCBI Taxonomy" id="1002370"/>
    <lineage>
        <taxon>Eukaryota</taxon>
        <taxon>Fungi</taxon>
        <taxon>Dikarya</taxon>
        <taxon>Ascomycota</taxon>
        <taxon>Pezizomycotina</taxon>
        <taxon>Eurotiomycetes</taxon>
        <taxon>Chaetothyriomycetidae</taxon>
        <taxon>Chaetothyriales</taxon>
        <taxon>Trichomeriaceae</taxon>
        <taxon>Knufia</taxon>
    </lineage>
</organism>
<evidence type="ECO:0000313" key="4">
    <source>
        <dbReference type="Proteomes" id="UP001172681"/>
    </source>
</evidence>
<gene>
    <name evidence="3" type="ORF">H2204_001008</name>
</gene>
<evidence type="ECO:0000256" key="1">
    <source>
        <dbReference type="ARBA" id="ARBA00006484"/>
    </source>
</evidence>
<dbReference type="Pfam" id="PF00106">
    <property type="entry name" value="adh_short"/>
    <property type="match status" value="1"/>
</dbReference>
<dbReference type="InterPro" id="IPR036291">
    <property type="entry name" value="NAD(P)-bd_dom_sf"/>
</dbReference>
<accession>A0AA38YDG9</accession>
<dbReference type="InterPro" id="IPR002347">
    <property type="entry name" value="SDR_fam"/>
</dbReference>
<comment type="caution">
    <text evidence="3">The sequence shown here is derived from an EMBL/GenBank/DDBJ whole genome shotgun (WGS) entry which is preliminary data.</text>
</comment>
<dbReference type="SUPFAM" id="SSF51735">
    <property type="entry name" value="NAD(P)-binding Rossmann-fold domains"/>
    <property type="match status" value="1"/>
</dbReference>
<dbReference type="EMBL" id="JAPDRN010000004">
    <property type="protein sequence ID" value="KAJ9645429.1"/>
    <property type="molecule type" value="Genomic_DNA"/>
</dbReference>
<dbReference type="GO" id="GO:0016491">
    <property type="term" value="F:oxidoreductase activity"/>
    <property type="evidence" value="ECO:0007669"/>
    <property type="project" value="UniProtKB-KW"/>
</dbReference>
<evidence type="ECO:0000313" key="3">
    <source>
        <dbReference type="EMBL" id="KAJ9645429.1"/>
    </source>
</evidence>
<dbReference type="PANTHER" id="PTHR43180">
    <property type="entry name" value="3-OXOACYL-(ACYL-CARRIER-PROTEIN) REDUCTASE (AFU_ORTHOLOGUE AFUA_6G11210)"/>
    <property type="match status" value="1"/>
</dbReference>
<keyword evidence="4" id="KW-1185">Reference proteome</keyword>
<dbReference type="PANTHER" id="PTHR43180:SF31">
    <property type="entry name" value="CHAIN DEHYDROGENASE_REDUCTASE, PUTATIVE (AFU_ORTHOLOGUE AFUA_2G16570)-RELATED"/>
    <property type="match status" value="1"/>
</dbReference>
<keyword evidence="2" id="KW-0560">Oxidoreductase</keyword>
<protein>
    <submittedName>
        <fullName evidence="3">Uncharacterized protein</fullName>
    </submittedName>
</protein>
<sequence>MASSTYTNKTVDVSVKSDTTTLRGKSVVVTGGASGFGENHTRAFAPAGAFVTIGDINEDRGRKLVAELGCNAQLVKIDATCWEDQVQMFKQTVAKSSAKSVDIVVVNAGIAGPHEIFALEAPRCLAIVDADPASEPTKPTLLMLKLNLIGSIYTFKLAQHYLRLHPQTPSRDRCIIIKGSVAAYLDQPGSFLYQT</sequence>
<name>A0AA38YDG9_9EURO</name>
<evidence type="ECO:0000256" key="2">
    <source>
        <dbReference type="ARBA" id="ARBA00023002"/>
    </source>
</evidence>
<reference evidence="3" key="1">
    <citation type="submission" date="2022-10" db="EMBL/GenBank/DDBJ databases">
        <title>Culturing micro-colonial fungi from biological soil crusts in the Mojave desert and describing Neophaeococcomyces mojavensis, and introducing the new genera and species Taxawa tesnikishii.</title>
        <authorList>
            <person name="Kurbessoian T."/>
            <person name="Stajich J.E."/>
        </authorList>
    </citation>
    <scope>NUCLEOTIDE SEQUENCE</scope>
    <source>
        <strain evidence="3">TK_35</strain>
    </source>
</reference>
<dbReference type="AlphaFoldDB" id="A0AA38YDG9"/>
<dbReference type="Gene3D" id="3.40.50.720">
    <property type="entry name" value="NAD(P)-binding Rossmann-like Domain"/>
    <property type="match status" value="1"/>
</dbReference>